<accession>A0ABU2YNU5</accession>
<protein>
    <submittedName>
        <fullName evidence="1">Nuclear transport factor 2 family protein</fullName>
    </submittedName>
</protein>
<sequence length="156" mass="18108">MNRVLTFLAIITITSMYSQSMTSEQIEVKKTIETFFDGFHKGDTTMMKSVMMPKVIMQTTFINKEGQGQFKDDGGADNLLKAIANRPDDQKWDERLTSFNIQIDANMANAWVGYEFWYNDTFSHCGVNSFQLVKTEGKWRIIYLIDSRRRDSCNKE</sequence>
<gene>
    <name evidence="1" type="ORF">RM697_08745</name>
</gene>
<dbReference type="Proteomes" id="UP001259492">
    <property type="component" value="Unassembled WGS sequence"/>
</dbReference>
<dbReference type="SUPFAM" id="SSF54427">
    <property type="entry name" value="NTF2-like"/>
    <property type="match status" value="1"/>
</dbReference>
<proteinExistence type="predicted"/>
<evidence type="ECO:0000313" key="1">
    <source>
        <dbReference type="EMBL" id="MDT0558733.1"/>
    </source>
</evidence>
<dbReference type="InterPro" id="IPR039437">
    <property type="entry name" value="FrzH/put_lumazine-bd"/>
</dbReference>
<evidence type="ECO:0000313" key="2">
    <source>
        <dbReference type="Proteomes" id="UP001259492"/>
    </source>
</evidence>
<dbReference type="Gene3D" id="3.10.450.50">
    <property type="match status" value="1"/>
</dbReference>
<dbReference type="InterPro" id="IPR032710">
    <property type="entry name" value="NTF2-like_dom_sf"/>
</dbReference>
<comment type="caution">
    <text evidence="1">The sequence shown here is derived from an EMBL/GenBank/DDBJ whole genome shotgun (WGS) entry which is preliminary data.</text>
</comment>
<reference evidence="1 2" key="1">
    <citation type="submission" date="2023-09" db="EMBL/GenBank/DDBJ databases">
        <authorList>
            <person name="Rey-Velasco X."/>
        </authorList>
    </citation>
    <scope>NUCLEOTIDE SEQUENCE [LARGE SCALE GENOMIC DNA]</scope>
    <source>
        <strain evidence="1 2">W332</strain>
    </source>
</reference>
<name>A0ABU2YNU5_9FLAO</name>
<dbReference type="EMBL" id="JAVRIA010000004">
    <property type="protein sequence ID" value="MDT0558733.1"/>
    <property type="molecule type" value="Genomic_DNA"/>
</dbReference>
<dbReference type="RefSeq" id="WP_311427498.1">
    <property type="nucleotide sequence ID" value="NZ_JAVRIA010000004.1"/>
</dbReference>
<dbReference type="Pfam" id="PF12893">
    <property type="entry name" value="Lumazine_bd_2"/>
    <property type="match status" value="1"/>
</dbReference>
<keyword evidence="2" id="KW-1185">Reference proteome</keyword>
<organism evidence="1 2">
    <name type="scientific">Microcosmobacter mediterraneus</name>
    <dbReference type="NCBI Taxonomy" id="3075607"/>
    <lineage>
        <taxon>Bacteria</taxon>
        <taxon>Pseudomonadati</taxon>
        <taxon>Bacteroidota</taxon>
        <taxon>Flavobacteriia</taxon>
        <taxon>Flavobacteriales</taxon>
        <taxon>Flavobacteriaceae</taxon>
        <taxon>Microcosmobacter</taxon>
    </lineage>
</organism>